<keyword evidence="2" id="KW-0479">Metal-binding</keyword>
<reference evidence="3 4" key="1">
    <citation type="submission" date="2014-01" db="EMBL/GenBank/DDBJ databases">
        <title>Genome sequencing of Thermotog hypogea.</title>
        <authorList>
            <person name="Zhang X."/>
            <person name="Alvare G."/>
            <person name="Fristensky B."/>
            <person name="Chen L."/>
            <person name="Suen T."/>
            <person name="Chen Q."/>
            <person name="Ma K."/>
        </authorList>
    </citation>
    <scope>NUCLEOTIDE SEQUENCE [LARGE SCALE GENOMIC DNA]</scope>
    <source>
        <strain evidence="3 4">DSM 11164</strain>
    </source>
</reference>
<dbReference type="NCBIfam" id="NF001159">
    <property type="entry name" value="PRK00150.1-3"/>
    <property type="match status" value="1"/>
</dbReference>
<dbReference type="Pfam" id="PF01327">
    <property type="entry name" value="Pep_deformylase"/>
    <property type="match status" value="1"/>
</dbReference>
<protein>
    <recommendedName>
        <fullName evidence="2">Peptide deformylase</fullName>
        <shortName evidence="2">PDF</shortName>
        <ecNumber evidence="2">3.5.1.88</ecNumber>
    </recommendedName>
    <alternativeName>
        <fullName evidence="2">Polypeptide deformylase</fullName>
    </alternativeName>
</protein>
<dbReference type="PRINTS" id="PR01576">
    <property type="entry name" value="PDEFORMYLASE"/>
</dbReference>
<dbReference type="AlphaFoldDB" id="A0A0X1KRZ0"/>
<keyword evidence="2" id="KW-0408">Iron</keyword>
<dbReference type="KEGG" id="phy:AJ81_07775"/>
<feature type="binding site" evidence="2">
    <location>
        <position position="86"/>
    </location>
    <ligand>
        <name>Fe cation</name>
        <dbReference type="ChEBI" id="CHEBI:24875"/>
    </ligand>
</feature>
<gene>
    <name evidence="2" type="primary">def</name>
    <name evidence="3" type="ORF">AJ81_07775</name>
</gene>
<dbReference type="PANTHER" id="PTHR10458">
    <property type="entry name" value="PEPTIDE DEFORMYLASE"/>
    <property type="match status" value="1"/>
</dbReference>
<dbReference type="InterPro" id="IPR023635">
    <property type="entry name" value="Peptide_deformylase"/>
</dbReference>
<dbReference type="EMBL" id="CP007141">
    <property type="protein sequence ID" value="AJC74088.1"/>
    <property type="molecule type" value="Genomic_DNA"/>
</dbReference>
<name>A0A0X1KRZ0_9THEM</name>
<dbReference type="GO" id="GO:0042586">
    <property type="term" value="F:peptide deformylase activity"/>
    <property type="evidence" value="ECO:0007669"/>
    <property type="project" value="UniProtKB-UniRule"/>
</dbReference>
<keyword evidence="4" id="KW-1185">Reference proteome</keyword>
<dbReference type="CDD" id="cd00487">
    <property type="entry name" value="Pep_deformylase"/>
    <property type="match status" value="1"/>
</dbReference>
<keyword evidence="2" id="KW-0648">Protein biosynthesis</keyword>
<dbReference type="PIRSF" id="PIRSF004749">
    <property type="entry name" value="Pep_def"/>
    <property type="match status" value="1"/>
</dbReference>
<dbReference type="HAMAP" id="MF_00163">
    <property type="entry name" value="Pep_deformylase"/>
    <property type="match status" value="1"/>
</dbReference>
<dbReference type="Proteomes" id="UP000077469">
    <property type="component" value="Chromosome"/>
</dbReference>
<dbReference type="PATRIC" id="fig|1123384.7.peg.1559"/>
<comment type="catalytic activity">
    <reaction evidence="2">
        <text>N-terminal N-formyl-L-methionyl-[peptide] + H2O = N-terminal L-methionyl-[peptide] + formate</text>
        <dbReference type="Rhea" id="RHEA:24420"/>
        <dbReference type="Rhea" id="RHEA-COMP:10639"/>
        <dbReference type="Rhea" id="RHEA-COMP:10640"/>
        <dbReference type="ChEBI" id="CHEBI:15377"/>
        <dbReference type="ChEBI" id="CHEBI:15740"/>
        <dbReference type="ChEBI" id="CHEBI:49298"/>
        <dbReference type="ChEBI" id="CHEBI:64731"/>
        <dbReference type="EC" id="3.5.1.88"/>
    </reaction>
</comment>
<dbReference type="Gene3D" id="3.90.45.10">
    <property type="entry name" value="Peptide deformylase"/>
    <property type="match status" value="1"/>
</dbReference>
<organism evidence="3 4">
    <name type="scientific">Pseudothermotoga hypogea DSM 11164 = NBRC 106472</name>
    <dbReference type="NCBI Taxonomy" id="1123384"/>
    <lineage>
        <taxon>Bacteria</taxon>
        <taxon>Thermotogati</taxon>
        <taxon>Thermotogota</taxon>
        <taxon>Thermotogae</taxon>
        <taxon>Thermotogales</taxon>
        <taxon>Thermotogaceae</taxon>
        <taxon>Pseudothermotoga</taxon>
    </lineage>
</organism>
<feature type="binding site" evidence="2">
    <location>
        <position position="132"/>
    </location>
    <ligand>
        <name>Fe cation</name>
        <dbReference type="ChEBI" id="CHEBI:24875"/>
    </ligand>
</feature>
<dbReference type="STRING" id="1123384.AJ81_07775"/>
<feature type="binding site" evidence="2">
    <location>
        <position position="128"/>
    </location>
    <ligand>
        <name>Fe cation</name>
        <dbReference type="ChEBI" id="CHEBI:24875"/>
    </ligand>
</feature>
<evidence type="ECO:0000256" key="1">
    <source>
        <dbReference type="ARBA" id="ARBA00010759"/>
    </source>
</evidence>
<dbReference type="InterPro" id="IPR036821">
    <property type="entry name" value="Peptide_deformylase_sf"/>
</dbReference>
<dbReference type="RefSeq" id="WP_031504155.1">
    <property type="nucleotide sequence ID" value="NC_022795.1"/>
</dbReference>
<feature type="active site" evidence="2">
    <location>
        <position position="129"/>
    </location>
</feature>
<accession>A0A0X1KRZ0</accession>
<keyword evidence="2 3" id="KW-0378">Hydrolase</keyword>
<dbReference type="PaxDb" id="1123384-AJ81_07775"/>
<dbReference type="GO" id="GO:0006412">
    <property type="term" value="P:translation"/>
    <property type="evidence" value="ECO:0007669"/>
    <property type="project" value="UniProtKB-UniRule"/>
</dbReference>
<proteinExistence type="inferred from homology"/>
<comment type="cofactor">
    <cofactor evidence="2">
        <name>Fe(2+)</name>
        <dbReference type="ChEBI" id="CHEBI:29033"/>
    </cofactor>
    <text evidence="2">Binds 1 Fe(2+) ion.</text>
</comment>
<dbReference type="GO" id="GO:0046872">
    <property type="term" value="F:metal ion binding"/>
    <property type="evidence" value="ECO:0007669"/>
    <property type="project" value="UniProtKB-KW"/>
</dbReference>
<dbReference type="PANTHER" id="PTHR10458:SF22">
    <property type="entry name" value="PEPTIDE DEFORMYLASE"/>
    <property type="match status" value="1"/>
</dbReference>
<sequence>MRKIRLLGDPVLRKKAKEVSQIDENVLSIIKDMFEVMYAEDGVGLAAPQVGVSLRIIVMDDGTPRAMINPKIVYKSEEKVVGEEGCLSVPEIFENVERSKEVIVKYTDENGVEHEEKFIDYSARIVQHEYDHLDGILFIDLIPPERRAAIREKLLDIVKRSVHQR</sequence>
<evidence type="ECO:0000313" key="4">
    <source>
        <dbReference type="Proteomes" id="UP000077469"/>
    </source>
</evidence>
<comment type="similarity">
    <text evidence="1 2">Belongs to the polypeptide deformylase family.</text>
</comment>
<dbReference type="EC" id="3.5.1.88" evidence="2"/>
<dbReference type="NCBIfam" id="TIGR00079">
    <property type="entry name" value="pept_deformyl"/>
    <property type="match status" value="1"/>
</dbReference>
<evidence type="ECO:0000256" key="2">
    <source>
        <dbReference type="HAMAP-Rule" id="MF_00163"/>
    </source>
</evidence>
<evidence type="ECO:0000313" key="3">
    <source>
        <dbReference type="EMBL" id="AJC74088.1"/>
    </source>
</evidence>
<dbReference type="SUPFAM" id="SSF56420">
    <property type="entry name" value="Peptide deformylase"/>
    <property type="match status" value="1"/>
</dbReference>
<dbReference type="OrthoDB" id="9784988at2"/>
<comment type="function">
    <text evidence="2">Removes the formyl group from the N-terminal Met of newly synthesized proteins. Requires at least a dipeptide for an efficient rate of reaction. N-terminal L-methionine is a prerequisite for activity but the enzyme has broad specificity at other positions.</text>
</comment>